<organism evidence="1">
    <name type="scientific">Anguilla anguilla</name>
    <name type="common">European freshwater eel</name>
    <name type="synonym">Muraena anguilla</name>
    <dbReference type="NCBI Taxonomy" id="7936"/>
    <lineage>
        <taxon>Eukaryota</taxon>
        <taxon>Metazoa</taxon>
        <taxon>Chordata</taxon>
        <taxon>Craniata</taxon>
        <taxon>Vertebrata</taxon>
        <taxon>Euteleostomi</taxon>
        <taxon>Actinopterygii</taxon>
        <taxon>Neopterygii</taxon>
        <taxon>Teleostei</taxon>
        <taxon>Anguilliformes</taxon>
        <taxon>Anguillidae</taxon>
        <taxon>Anguilla</taxon>
    </lineage>
</organism>
<sequence>MAAQCSSLVIRGKQSEREMQQLHSCMGFVSRTIACSGMATH</sequence>
<proteinExistence type="predicted"/>
<dbReference type="EMBL" id="GBXM01036542">
    <property type="protein sequence ID" value="JAH72035.1"/>
    <property type="molecule type" value="Transcribed_RNA"/>
</dbReference>
<dbReference type="EMBL" id="GBXM01039352">
    <property type="protein sequence ID" value="JAH69225.1"/>
    <property type="molecule type" value="Transcribed_RNA"/>
</dbReference>
<accession>A0A0E9UVL5</accession>
<reference evidence="1" key="1">
    <citation type="submission" date="2014-11" db="EMBL/GenBank/DDBJ databases">
        <authorList>
            <person name="Amaro Gonzalez C."/>
        </authorList>
    </citation>
    <scope>NUCLEOTIDE SEQUENCE</scope>
</reference>
<name>A0A0E9UVL5_ANGAN</name>
<reference evidence="1" key="2">
    <citation type="journal article" date="2015" name="Fish Shellfish Immunol.">
        <title>Early steps in the European eel (Anguilla anguilla)-Vibrio vulnificus interaction in the gills: Role of the RtxA13 toxin.</title>
        <authorList>
            <person name="Callol A."/>
            <person name="Pajuelo D."/>
            <person name="Ebbesson L."/>
            <person name="Teles M."/>
            <person name="MacKenzie S."/>
            <person name="Amaro C."/>
        </authorList>
    </citation>
    <scope>NUCLEOTIDE SEQUENCE</scope>
</reference>
<protein>
    <submittedName>
        <fullName evidence="1">Uncharacterized protein</fullName>
    </submittedName>
</protein>
<evidence type="ECO:0000313" key="1">
    <source>
        <dbReference type="EMBL" id="JAH69225.1"/>
    </source>
</evidence>
<dbReference type="AlphaFoldDB" id="A0A0E9UVL5"/>